<dbReference type="RefSeq" id="WP_141918438.1">
    <property type="nucleotide sequence ID" value="NZ_BAAAYS010000004.1"/>
</dbReference>
<dbReference type="EC" id="2.1.2.9" evidence="2 5"/>
<comment type="caution">
    <text evidence="8">The sequence shown here is derived from an EMBL/GenBank/DDBJ whole genome shotgun (WGS) entry which is preliminary data.</text>
</comment>
<dbReference type="SUPFAM" id="SSF53328">
    <property type="entry name" value="Formyltransferase"/>
    <property type="match status" value="1"/>
</dbReference>
<keyword evidence="3 5" id="KW-0808">Transferase</keyword>
<dbReference type="OrthoDB" id="9802815at2"/>
<evidence type="ECO:0000256" key="3">
    <source>
        <dbReference type="ARBA" id="ARBA00022679"/>
    </source>
</evidence>
<dbReference type="EMBL" id="VFPN01000003">
    <property type="protein sequence ID" value="TQM61305.1"/>
    <property type="molecule type" value="Genomic_DNA"/>
</dbReference>
<dbReference type="InterPro" id="IPR002376">
    <property type="entry name" value="Formyl_transf_N"/>
</dbReference>
<sequence length="308" mass="32825">MRIVFAGTPGVAEPTLRALHAAGHTIVAVLTREDAPRGRKRVMTPSRVALVAEELGLSVVKSNRLGPEVTEQLLAYEPEVGVIVAYGGLLREPLLSGPTHGWINLHFSLLPAWRGAAPVQRSLMAGDSVGGVTVFRLVAELDAGEILVQDTEVINPNATAGDVLAHFAVAGADTVLRALSGLNEGTLVPEMQKGDSSYAHKLTLDDARLDWQEPAERVYNRYRGVTPEPGAFTVVGGQRLKVAALLPLDKAIAAVNVPPGHIILHDGQLIVGTGTTPLVLLHVQPAGKREMAATDWFRGLREETVVTE</sequence>
<evidence type="ECO:0000256" key="5">
    <source>
        <dbReference type="HAMAP-Rule" id="MF_00182"/>
    </source>
</evidence>
<comment type="similarity">
    <text evidence="1 5">Belongs to the Fmt family.</text>
</comment>
<keyword evidence="4 5" id="KW-0648">Protein biosynthesis</keyword>
<evidence type="ECO:0000259" key="6">
    <source>
        <dbReference type="Pfam" id="PF00551"/>
    </source>
</evidence>
<dbReference type="InterPro" id="IPR036477">
    <property type="entry name" value="Formyl_transf_N_sf"/>
</dbReference>
<proteinExistence type="inferred from homology"/>
<keyword evidence="9" id="KW-1185">Reference proteome</keyword>
<feature type="domain" description="Formyl transferase C-terminal" evidence="7">
    <location>
        <begin position="201"/>
        <end position="300"/>
    </location>
</feature>
<evidence type="ECO:0000256" key="2">
    <source>
        <dbReference type="ARBA" id="ARBA00012261"/>
    </source>
</evidence>
<evidence type="ECO:0000256" key="4">
    <source>
        <dbReference type="ARBA" id="ARBA00022917"/>
    </source>
</evidence>
<dbReference type="InterPro" id="IPR005794">
    <property type="entry name" value="Fmt"/>
</dbReference>
<protein>
    <recommendedName>
        <fullName evidence="2 5">Methionyl-tRNA formyltransferase</fullName>
        <ecNumber evidence="2 5">2.1.2.9</ecNumber>
    </recommendedName>
</protein>
<dbReference type="HAMAP" id="MF_00182">
    <property type="entry name" value="Formyl_trans"/>
    <property type="match status" value="1"/>
</dbReference>
<evidence type="ECO:0000313" key="8">
    <source>
        <dbReference type="EMBL" id="TQM61305.1"/>
    </source>
</evidence>
<dbReference type="GO" id="GO:0005829">
    <property type="term" value="C:cytosol"/>
    <property type="evidence" value="ECO:0007669"/>
    <property type="project" value="TreeGrafter"/>
</dbReference>
<dbReference type="Pfam" id="PF02911">
    <property type="entry name" value="Formyl_trans_C"/>
    <property type="match status" value="1"/>
</dbReference>
<comment type="catalytic activity">
    <reaction evidence="5">
        <text>L-methionyl-tRNA(fMet) + (6R)-10-formyltetrahydrofolate = N-formyl-L-methionyl-tRNA(fMet) + (6S)-5,6,7,8-tetrahydrofolate + H(+)</text>
        <dbReference type="Rhea" id="RHEA:24380"/>
        <dbReference type="Rhea" id="RHEA-COMP:9952"/>
        <dbReference type="Rhea" id="RHEA-COMP:9953"/>
        <dbReference type="ChEBI" id="CHEBI:15378"/>
        <dbReference type="ChEBI" id="CHEBI:57453"/>
        <dbReference type="ChEBI" id="CHEBI:78530"/>
        <dbReference type="ChEBI" id="CHEBI:78844"/>
        <dbReference type="ChEBI" id="CHEBI:195366"/>
        <dbReference type="EC" id="2.1.2.9"/>
    </reaction>
</comment>
<dbReference type="InterPro" id="IPR011034">
    <property type="entry name" value="Formyl_transferase-like_C_sf"/>
</dbReference>
<dbReference type="SUPFAM" id="SSF50486">
    <property type="entry name" value="FMT C-terminal domain-like"/>
    <property type="match status" value="1"/>
</dbReference>
<dbReference type="NCBIfam" id="TIGR00460">
    <property type="entry name" value="fmt"/>
    <property type="match status" value="1"/>
</dbReference>
<reference evidence="8 9" key="1">
    <citation type="submission" date="2019-06" db="EMBL/GenBank/DDBJ databases">
        <title>Sequencing the genomes of 1000 actinobacteria strains.</title>
        <authorList>
            <person name="Klenk H.-P."/>
        </authorList>
    </citation>
    <scope>NUCLEOTIDE SEQUENCE [LARGE SCALE GENOMIC DNA]</scope>
    <source>
        <strain evidence="8 9">DSM 18031</strain>
    </source>
</reference>
<dbReference type="Gene3D" id="3.40.50.12230">
    <property type="match status" value="1"/>
</dbReference>
<evidence type="ECO:0000259" key="7">
    <source>
        <dbReference type="Pfam" id="PF02911"/>
    </source>
</evidence>
<name>A0A543HSI9_9MICO</name>
<dbReference type="InterPro" id="IPR005793">
    <property type="entry name" value="Formyl_trans_C"/>
</dbReference>
<gene>
    <name evidence="5" type="primary">fmt</name>
    <name evidence="8" type="ORF">FB466_2253</name>
</gene>
<accession>A0A543HSI9</accession>
<comment type="function">
    <text evidence="5">Attaches a formyl group to the free amino group of methionyl-tRNA(fMet). The formyl group appears to play a dual role in the initiator identity of N-formylmethionyl-tRNA by promoting its recognition by IF2 and preventing the misappropriation of this tRNA by the elongation apparatus.</text>
</comment>
<dbReference type="PANTHER" id="PTHR11138:SF5">
    <property type="entry name" value="METHIONYL-TRNA FORMYLTRANSFERASE, MITOCHONDRIAL"/>
    <property type="match status" value="1"/>
</dbReference>
<feature type="binding site" evidence="5">
    <location>
        <begin position="108"/>
        <end position="111"/>
    </location>
    <ligand>
        <name>(6S)-5,6,7,8-tetrahydrofolate</name>
        <dbReference type="ChEBI" id="CHEBI:57453"/>
    </ligand>
</feature>
<evidence type="ECO:0000313" key="9">
    <source>
        <dbReference type="Proteomes" id="UP000318331"/>
    </source>
</evidence>
<dbReference type="CDD" id="cd08646">
    <property type="entry name" value="FMT_core_Met-tRNA-FMT_N"/>
    <property type="match status" value="1"/>
</dbReference>
<dbReference type="Pfam" id="PF00551">
    <property type="entry name" value="Formyl_trans_N"/>
    <property type="match status" value="1"/>
</dbReference>
<dbReference type="InterPro" id="IPR041711">
    <property type="entry name" value="Met-tRNA-FMT_N"/>
</dbReference>
<dbReference type="InterPro" id="IPR044135">
    <property type="entry name" value="Met-tRNA-FMT_C"/>
</dbReference>
<dbReference type="AlphaFoldDB" id="A0A543HSI9"/>
<organism evidence="8 9">
    <name type="scientific">Klugiella xanthotipulae</name>
    <dbReference type="NCBI Taxonomy" id="244735"/>
    <lineage>
        <taxon>Bacteria</taxon>
        <taxon>Bacillati</taxon>
        <taxon>Actinomycetota</taxon>
        <taxon>Actinomycetes</taxon>
        <taxon>Micrococcales</taxon>
        <taxon>Microbacteriaceae</taxon>
        <taxon>Klugiella</taxon>
    </lineage>
</organism>
<dbReference type="Proteomes" id="UP000318331">
    <property type="component" value="Unassembled WGS sequence"/>
</dbReference>
<evidence type="ECO:0000256" key="1">
    <source>
        <dbReference type="ARBA" id="ARBA00010699"/>
    </source>
</evidence>
<dbReference type="CDD" id="cd08704">
    <property type="entry name" value="Met_tRNA_FMT_C"/>
    <property type="match status" value="1"/>
</dbReference>
<feature type="domain" description="Formyl transferase N-terminal" evidence="6">
    <location>
        <begin position="1"/>
        <end position="177"/>
    </location>
</feature>
<dbReference type="PANTHER" id="PTHR11138">
    <property type="entry name" value="METHIONYL-TRNA FORMYLTRANSFERASE"/>
    <property type="match status" value="1"/>
</dbReference>
<dbReference type="GO" id="GO:0004479">
    <property type="term" value="F:methionyl-tRNA formyltransferase activity"/>
    <property type="evidence" value="ECO:0007669"/>
    <property type="project" value="UniProtKB-UniRule"/>
</dbReference>